<evidence type="ECO:0000313" key="2">
    <source>
        <dbReference type="Proteomes" id="UP000249661"/>
    </source>
</evidence>
<reference evidence="1" key="1">
    <citation type="submission" date="2018-02" db="EMBL/GenBank/DDBJ databases">
        <title>The genomes of Aspergillus section Nigri reveals drivers in fungal speciation.</title>
        <authorList>
            <consortium name="DOE Joint Genome Institute"/>
            <person name="Vesth T.C."/>
            <person name="Nybo J."/>
            <person name="Theobald S."/>
            <person name="Brandl J."/>
            <person name="Frisvad J.C."/>
            <person name="Nielsen K.F."/>
            <person name="Lyhne E.K."/>
            <person name="Kogle M.E."/>
            <person name="Kuo A."/>
            <person name="Riley R."/>
            <person name="Clum A."/>
            <person name="Nolan M."/>
            <person name="Lipzen A."/>
            <person name="Salamov A."/>
            <person name="Henrissat B."/>
            <person name="Wiebenga A."/>
            <person name="De vries R.P."/>
            <person name="Grigoriev I.V."/>
            <person name="Mortensen U.H."/>
            <person name="Andersen M.R."/>
            <person name="Baker S.E."/>
        </authorList>
    </citation>
    <scope>NUCLEOTIDE SEQUENCE</scope>
    <source>
        <strain evidence="1">CBS 121060</strain>
    </source>
</reference>
<proteinExistence type="predicted"/>
<organism evidence="1 2">
    <name type="scientific">Aspergillus aculeatinus CBS 121060</name>
    <dbReference type="NCBI Taxonomy" id="1448322"/>
    <lineage>
        <taxon>Eukaryota</taxon>
        <taxon>Fungi</taxon>
        <taxon>Dikarya</taxon>
        <taxon>Ascomycota</taxon>
        <taxon>Pezizomycotina</taxon>
        <taxon>Eurotiomycetes</taxon>
        <taxon>Eurotiomycetidae</taxon>
        <taxon>Eurotiales</taxon>
        <taxon>Aspergillaceae</taxon>
        <taxon>Aspergillus</taxon>
        <taxon>Aspergillus subgen. Circumdati</taxon>
    </lineage>
</organism>
<accession>A0ACD1HDL6</accession>
<name>A0ACD1HDL6_9EURO</name>
<gene>
    <name evidence="1" type="ORF">BO66DRAFT_419469</name>
</gene>
<protein>
    <submittedName>
        <fullName evidence="1">Uncharacterized protein</fullName>
    </submittedName>
</protein>
<evidence type="ECO:0000313" key="1">
    <source>
        <dbReference type="EMBL" id="RAH71486.1"/>
    </source>
</evidence>
<keyword evidence="2" id="KW-1185">Reference proteome</keyword>
<dbReference type="Proteomes" id="UP000249661">
    <property type="component" value="Unassembled WGS sequence"/>
</dbReference>
<dbReference type="EMBL" id="KZ824948">
    <property type="protein sequence ID" value="RAH71486.1"/>
    <property type="molecule type" value="Genomic_DNA"/>
</dbReference>
<sequence>MAASLVRNTARSALRNGASATRAAGSLTFARGKATLPDLAYDYGALEPSISGKIMELHHKNHHQTYVNSYNTAIEQLQEAQHKGDIAAQIALKPLINFHGGGHINHTLFWENLAPKSAGGGEPPAGALSKAIDESFGSLDEFKTKMNGALAGIQGSGWAWLVKDKQTGNIGIKTYADRTRTPSSVSSSPCWVLMLGSTPTTSNTRTARPSTSRPSGTSSTGRPWRSASRRKCNATRFCLISKLPSPASSGNLLSLPLSSFYSLSITLTMSAESPGEKKSGIRAFFAHALRPKKSRQVLRKGYSASTPDLRGAAGLHRPSTTSEDVPPLPSLAPLEAHRLKYRELNANKDSQLGENRDHTAILHTIGDQDFNRHDPYGLEGEYDNRAPGEPHIASLPSQLWVHLATNYLTPADTASLAFSSKTLHQRLEPLDPFHALSLPSNHTQRINFLTTQDRHLPDHLLCIPCARFHRRTHPGHEKLQPADTLNPLFTCPEARNPLNPPPRHRITHNRTLPYTFVQLAMRAHRFGSEYGIPFAALSRRWRRTEWSHQTRFQVHNNHLLMRVTSTRFADPGLPPSTVRLLLYSREDYVPYFSVCAHWRDGNLMAACKCALSHIPVPRETAALQGLEHRAKDLLHRRVHNPNALTTLCGKCRPMRRCPECPSEYLIEVKLTEDRSEGPAHTLRFRHAIVVTRWCDLGDGSAPSRSREIYDSFKEIGKRSISGTFESMITDDTLPGQRVISMNPSGKKLGEEGNSWY</sequence>